<dbReference type="SUPFAM" id="SSF55447">
    <property type="entry name" value="CO dehydrogenase flavoprotein C-terminal domain-like"/>
    <property type="match status" value="1"/>
</dbReference>
<keyword evidence="2" id="KW-0274">FAD</keyword>
<evidence type="ECO:0000313" key="5">
    <source>
        <dbReference type="EMBL" id="MBM9617812.1"/>
    </source>
</evidence>
<dbReference type="PROSITE" id="PS51387">
    <property type="entry name" value="FAD_PCMH"/>
    <property type="match status" value="1"/>
</dbReference>
<evidence type="ECO:0000256" key="3">
    <source>
        <dbReference type="ARBA" id="ARBA00023002"/>
    </source>
</evidence>
<dbReference type="SMART" id="SM01092">
    <property type="entry name" value="CO_deh_flav_C"/>
    <property type="match status" value="1"/>
</dbReference>
<dbReference type="EMBL" id="JAFEJA010000001">
    <property type="protein sequence ID" value="MBM9617812.1"/>
    <property type="molecule type" value="Genomic_DNA"/>
</dbReference>
<sequence>MKPTPFDYTAPRTVGDALALLADDSRDAKVLAGGQSLIPMLNMRLARPEVLVDITRIPELGRVVVDSDGCLRIGAAVRQSRAAADPAVRDGWPLLADAIGLIGHPQIRGRGTVCGSLAHHDPAAELPTAALALDARFVVAGPRGTRTVEAADFFVATFATAVEPDELLTEVVFPPLAAHHGRAFEELTRRHGDFATVGVAVLLERDPASDTVRRARVVCCGAGPTPVRLTAAEAALTGTDAGPAARAEAARAALGALAPADDVHSTAEHRRESAAHLLVRACTTAWERTR</sequence>
<evidence type="ECO:0000256" key="1">
    <source>
        <dbReference type="ARBA" id="ARBA00022630"/>
    </source>
</evidence>
<dbReference type="Pfam" id="PF03450">
    <property type="entry name" value="CO_deh_flav_C"/>
    <property type="match status" value="1"/>
</dbReference>
<dbReference type="InterPro" id="IPR005107">
    <property type="entry name" value="CO_DH_flav_C"/>
</dbReference>
<comment type="caution">
    <text evidence="5">The sequence shown here is derived from an EMBL/GenBank/DDBJ whole genome shotgun (WGS) entry which is preliminary data.</text>
</comment>
<dbReference type="InterPro" id="IPR016166">
    <property type="entry name" value="FAD-bd_PCMH"/>
</dbReference>
<dbReference type="Gene3D" id="3.30.465.10">
    <property type="match status" value="1"/>
</dbReference>
<dbReference type="Gene3D" id="3.30.390.50">
    <property type="entry name" value="CO dehydrogenase flavoprotein, C-terminal domain"/>
    <property type="match status" value="1"/>
</dbReference>
<dbReference type="InterPro" id="IPR036683">
    <property type="entry name" value="CO_DH_flav_C_dom_sf"/>
</dbReference>
<reference evidence="5 6" key="1">
    <citation type="journal article" date="2016" name="Arch. Microbiol.">
        <title>Streptomyces zhihengii sp. nov., isolated from rhizospheric soil of Psammosilene tunicoides.</title>
        <authorList>
            <person name="Huang M.J."/>
            <person name="Fei J.J."/>
            <person name="Salam N."/>
            <person name="Kim C.J."/>
            <person name="Hozzein W.N."/>
            <person name="Xiao M."/>
            <person name="Huang H.Q."/>
            <person name="Li W.J."/>
        </authorList>
    </citation>
    <scope>NUCLEOTIDE SEQUENCE [LARGE SCALE GENOMIC DNA]</scope>
    <source>
        <strain evidence="5 6">YIM T102</strain>
    </source>
</reference>
<protein>
    <submittedName>
        <fullName evidence="5">Xanthine dehydrogenase family protein subunit M</fullName>
    </submittedName>
</protein>
<dbReference type="InterPro" id="IPR002346">
    <property type="entry name" value="Mopterin_DH_FAD-bd"/>
</dbReference>
<evidence type="ECO:0000256" key="2">
    <source>
        <dbReference type="ARBA" id="ARBA00022827"/>
    </source>
</evidence>
<dbReference type="RefSeq" id="WP_205372147.1">
    <property type="nucleotide sequence ID" value="NZ_JAFEJA010000001.1"/>
</dbReference>
<dbReference type="PANTHER" id="PTHR42659">
    <property type="entry name" value="XANTHINE DEHYDROGENASE SUBUNIT C-RELATED"/>
    <property type="match status" value="1"/>
</dbReference>
<accession>A0ABS2UJU8</accession>
<dbReference type="InterPro" id="IPR016169">
    <property type="entry name" value="FAD-bd_PCMH_sub2"/>
</dbReference>
<dbReference type="InterPro" id="IPR051312">
    <property type="entry name" value="Diverse_Substr_Oxidored"/>
</dbReference>
<dbReference type="Gene3D" id="3.30.43.10">
    <property type="entry name" value="Uridine Diphospho-n-acetylenolpyruvylglucosamine Reductase, domain 2"/>
    <property type="match status" value="1"/>
</dbReference>
<dbReference type="Proteomes" id="UP000664109">
    <property type="component" value="Unassembled WGS sequence"/>
</dbReference>
<name>A0ABS2UJU8_9ACTN</name>
<keyword evidence="6" id="KW-1185">Reference proteome</keyword>
<organism evidence="5 6">
    <name type="scientific">Streptomyces zhihengii</name>
    <dbReference type="NCBI Taxonomy" id="1818004"/>
    <lineage>
        <taxon>Bacteria</taxon>
        <taxon>Bacillati</taxon>
        <taxon>Actinomycetota</taxon>
        <taxon>Actinomycetes</taxon>
        <taxon>Kitasatosporales</taxon>
        <taxon>Streptomycetaceae</taxon>
        <taxon>Streptomyces</taxon>
    </lineage>
</organism>
<dbReference type="InterPro" id="IPR016167">
    <property type="entry name" value="FAD-bd_PCMH_sub1"/>
</dbReference>
<gene>
    <name evidence="5" type="ORF">JE024_03490</name>
</gene>
<keyword evidence="3" id="KW-0560">Oxidoreductase</keyword>
<feature type="domain" description="FAD-binding PCMH-type" evidence="4">
    <location>
        <begin position="1"/>
        <end position="178"/>
    </location>
</feature>
<dbReference type="PANTHER" id="PTHR42659:SF2">
    <property type="entry name" value="XANTHINE DEHYDROGENASE SUBUNIT C-RELATED"/>
    <property type="match status" value="1"/>
</dbReference>
<dbReference type="Pfam" id="PF00941">
    <property type="entry name" value="FAD_binding_5"/>
    <property type="match status" value="1"/>
</dbReference>
<keyword evidence="1" id="KW-0285">Flavoprotein</keyword>
<proteinExistence type="predicted"/>
<evidence type="ECO:0000259" key="4">
    <source>
        <dbReference type="PROSITE" id="PS51387"/>
    </source>
</evidence>
<dbReference type="InterPro" id="IPR036318">
    <property type="entry name" value="FAD-bd_PCMH-like_sf"/>
</dbReference>
<evidence type="ECO:0000313" key="6">
    <source>
        <dbReference type="Proteomes" id="UP000664109"/>
    </source>
</evidence>
<dbReference type="SUPFAM" id="SSF56176">
    <property type="entry name" value="FAD-binding/transporter-associated domain-like"/>
    <property type="match status" value="1"/>
</dbReference>